<accession>A0A9N9N307</accession>
<name>A0A9N9N307_9CUCU</name>
<dbReference type="Gene3D" id="1.10.443.10">
    <property type="entry name" value="Intergrase catalytic core"/>
    <property type="match status" value="1"/>
</dbReference>
<organism evidence="4 5">
    <name type="scientific">Ceutorhynchus assimilis</name>
    <name type="common">cabbage seed weevil</name>
    <dbReference type="NCBI Taxonomy" id="467358"/>
    <lineage>
        <taxon>Eukaryota</taxon>
        <taxon>Metazoa</taxon>
        <taxon>Ecdysozoa</taxon>
        <taxon>Arthropoda</taxon>
        <taxon>Hexapoda</taxon>
        <taxon>Insecta</taxon>
        <taxon>Pterygota</taxon>
        <taxon>Neoptera</taxon>
        <taxon>Endopterygota</taxon>
        <taxon>Coleoptera</taxon>
        <taxon>Polyphaga</taxon>
        <taxon>Cucujiformia</taxon>
        <taxon>Curculionidae</taxon>
        <taxon>Ceutorhynchinae</taxon>
        <taxon>Ceutorhynchus</taxon>
    </lineage>
</organism>
<dbReference type="InterPro" id="IPR011010">
    <property type="entry name" value="DNA_brk_join_enz"/>
</dbReference>
<evidence type="ECO:0000313" key="5">
    <source>
        <dbReference type="Proteomes" id="UP001152799"/>
    </source>
</evidence>
<dbReference type="GO" id="GO:0006310">
    <property type="term" value="P:DNA recombination"/>
    <property type="evidence" value="ECO:0007669"/>
    <property type="project" value="UniProtKB-KW"/>
</dbReference>
<keyword evidence="2" id="KW-0233">DNA recombination</keyword>
<dbReference type="AlphaFoldDB" id="A0A9N9N307"/>
<dbReference type="OrthoDB" id="6746679at2759"/>
<sequence>MSQNPAFIPDKAKEIVLDLLPVKSRAIYQKEYDVFVEWKHKHAVLVVNEDVLLNYLHEKSQASKPSTVWSKYSMLKAVLSVKENIQIKKIPRVIAFLKRNSVGYEPKKSKVLSREEIDQFLATASDEAYLFTKVALVIGLCGAYRREEFHSLRVQDIIQKDDNCLLVTLADTKTNIKRVFPVVGEGNVVNPVELYGKYARLRPKNVPHNYVFISYRKGKCTVQRVGIHSFGKMPSLVAAFLKLPNSNEYTGHCFRRSAATLAADADVDFTSLKRLGGWRSSTVAEGYIEESIEKKKESLQNAYGGKENRDYFHGYISKYIFRICSTS</sequence>
<dbReference type="InterPro" id="IPR050090">
    <property type="entry name" value="Tyrosine_recombinase_XerCD"/>
</dbReference>
<evidence type="ECO:0000313" key="4">
    <source>
        <dbReference type="EMBL" id="CAG9773262.1"/>
    </source>
</evidence>
<evidence type="ECO:0000256" key="2">
    <source>
        <dbReference type="ARBA" id="ARBA00023172"/>
    </source>
</evidence>
<protein>
    <recommendedName>
        <fullName evidence="3">Tyr recombinase domain-containing protein</fullName>
    </recommendedName>
</protein>
<dbReference type="InterPro" id="IPR002104">
    <property type="entry name" value="Integrase_catalytic"/>
</dbReference>
<keyword evidence="5" id="KW-1185">Reference proteome</keyword>
<reference evidence="4" key="1">
    <citation type="submission" date="2022-01" db="EMBL/GenBank/DDBJ databases">
        <authorList>
            <person name="King R."/>
        </authorList>
    </citation>
    <scope>NUCLEOTIDE SEQUENCE</scope>
</reference>
<evidence type="ECO:0000256" key="1">
    <source>
        <dbReference type="ARBA" id="ARBA00023125"/>
    </source>
</evidence>
<feature type="domain" description="Tyr recombinase" evidence="3">
    <location>
        <begin position="107"/>
        <end position="300"/>
    </location>
</feature>
<dbReference type="Pfam" id="PF00589">
    <property type="entry name" value="Phage_integrase"/>
    <property type="match status" value="1"/>
</dbReference>
<dbReference type="GO" id="GO:0015074">
    <property type="term" value="P:DNA integration"/>
    <property type="evidence" value="ECO:0007669"/>
    <property type="project" value="InterPro"/>
</dbReference>
<dbReference type="InterPro" id="IPR013762">
    <property type="entry name" value="Integrase-like_cat_sf"/>
</dbReference>
<dbReference type="PANTHER" id="PTHR30349:SF41">
    <property type="entry name" value="INTEGRASE_RECOMBINASE PROTEIN MJ0367-RELATED"/>
    <property type="match status" value="1"/>
</dbReference>
<keyword evidence="1" id="KW-0238">DNA-binding</keyword>
<evidence type="ECO:0000259" key="3">
    <source>
        <dbReference type="PROSITE" id="PS51898"/>
    </source>
</evidence>
<proteinExistence type="predicted"/>
<dbReference type="PANTHER" id="PTHR30349">
    <property type="entry name" value="PHAGE INTEGRASE-RELATED"/>
    <property type="match status" value="1"/>
</dbReference>
<dbReference type="GO" id="GO:0003677">
    <property type="term" value="F:DNA binding"/>
    <property type="evidence" value="ECO:0007669"/>
    <property type="project" value="UniProtKB-KW"/>
</dbReference>
<gene>
    <name evidence="4" type="ORF">CEUTPL_LOCUS13659</name>
</gene>
<dbReference type="Proteomes" id="UP001152799">
    <property type="component" value="Chromosome 9"/>
</dbReference>
<dbReference type="SUPFAM" id="SSF56349">
    <property type="entry name" value="DNA breaking-rejoining enzymes"/>
    <property type="match status" value="1"/>
</dbReference>
<dbReference type="EMBL" id="OU892285">
    <property type="protein sequence ID" value="CAG9773262.1"/>
    <property type="molecule type" value="Genomic_DNA"/>
</dbReference>
<dbReference type="PROSITE" id="PS51898">
    <property type="entry name" value="TYR_RECOMBINASE"/>
    <property type="match status" value="1"/>
</dbReference>